<comment type="function">
    <text evidence="5">One of two assembly initiator proteins, it binds directly to the 5'-end of the 23S rRNA, where it nucleates assembly of the 50S subunit.</text>
</comment>
<dbReference type="PANTHER" id="PTHR12903">
    <property type="entry name" value="MITOCHONDRIAL RIBOSOMAL PROTEIN L24"/>
    <property type="match status" value="1"/>
</dbReference>
<dbReference type="AlphaFoldDB" id="A0A0H4T1C7"/>
<evidence type="ECO:0000256" key="5">
    <source>
        <dbReference type="HAMAP-Rule" id="MF_01326"/>
    </source>
</evidence>
<keyword evidence="5" id="KW-0699">rRNA-binding</keyword>
<dbReference type="InterPro" id="IPR003256">
    <property type="entry name" value="Ribosomal_uL24"/>
</dbReference>
<comment type="subunit">
    <text evidence="5">Part of the 50S ribosomal subunit.</text>
</comment>
<sequence>MSKRLKKNDKVVVITGNDKGRVGKILSKQKDRVIVQGINVRKRHFKRRTQETRSEIIEIERPIALSNVSACNEKEKPVRLKVRMNQEGKKELYYLDEGKEILYRVI</sequence>
<dbReference type="GO" id="GO:0019843">
    <property type="term" value="F:rRNA binding"/>
    <property type="evidence" value="ECO:0007669"/>
    <property type="project" value="UniProtKB-UniRule"/>
</dbReference>
<feature type="domain" description="KOW" evidence="7">
    <location>
        <begin position="4"/>
        <end position="31"/>
    </location>
</feature>
<evidence type="ECO:0000256" key="4">
    <source>
        <dbReference type="ARBA" id="ARBA00035206"/>
    </source>
</evidence>
<evidence type="ECO:0000313" key="8">
    <source>
        <dbReference type="EMBL" id="AKQ01376.1"/>
    </source>
</evidence>
<comment type="function">
    <text evidence="5">One of the proteins that surrounds the polypeptide exit tunnel on the outside of the subunit.</text>
</comment>
<dbReference type="Gene3D" id="2.30.30.30">
    <property type="match status" value="1"/>
</dbReference>
<dbReference type="GO" id="GO:0006412">
    <property type="term" value="P:translation"/>
    <property type="evidence" value="ECO:0007669"/>
    <property type="project" value="UniProtKB-UniRule"/>
</dbReference>
<dbReference type="PROSITE" id="PS01108">
    <property type="entry name" value="RIBOSOMAL_L24"/>
    <property type="match status" value="1"/>
</dbReference>
<dbReference type="GO" id="GO:0005840">
    <property type="term" value="C:ribosome"/>
    <property type="evidence" value="ECO:0007669"/>
    <property type="project" value="UniProtKB-KW"/>
</dbReference>
<keyword evidence="5" id="KW-0694">RNA-binding</keyword>
<evidence type="ECO:0000256" key="1">
    <source>
        <dbReference type="ARBA" id="ARBA00010618"/>
    </source>
</evidence>
<name>A0A0H4T1C7_9BACT</name>
<evidence type="ECO:0000256" key="3">
    <source>
        <dbReference type="ARBA" id="ARBA00023274"/>
    </source>
</evidence>
<keyword evidence="2 5" id="KW-0689">Ribosomal protein</keyword>
<reference evidence="8" key="1">
    <citation type="journal article" date="2015" name="ISME J.">
        <title>Aquifer environment selects for microbial species cohorts in sediment and groundwater.</title>
        <authorList>
            <person name="Hug L.A."/>
            <person name="Thomas B.C."/>
            <person name="Brown C.T."/>
            <person name="Frischkorn K.R."/>
            <person name="Williams K.H."/>
            <person name="Tringe S.G."/>
            <person name="Banfield J.F."/>
        </authorList>
    </citation>
    <scope>NUCLEOTIDE SEQUENCE</scope>
</reference>
<comment type="similarity">
    <text evidence="1 5 6">Belongs to the universal ribosomal protein uL24 family.</text>
</comment>
<dbReference type="GO" id="GO:1990904">
    <property type="term" value="C:ribonucleoprotein complex"/>
    <property type="evidence" value="ECO:0007669"/>
    <property type="project" value="UniProtKB-KW"/>
</dbReference>
<dbReference type="InterPro" id="IPR005825">
    <property type="entry name" value="Ribosomal_uL24_CS"/>
</dbReference>
<dbReference type="SMART" id="SM00739">
    <property type="entry name" value="KOW"/>
    <property type="match status" value="1"/>
</dbReference>
<dbReference type="Pfam" id="PF17136">
    <property type="entry name" value="ribosomal_L24"/>
    <property type="match status" value="1"/>
</dbReference>
<organism evidence="8">
    <name type="scientific">uncultured Chlamydiae bacterium Rifle_16ft_4_minimus_1822</name>
    <dbReference type="NCBI Taxonomy" id="1665093"/>
    <lineage>
        <taxon>Bacteria</taxon>
        <taxon>Pseudomonadati</taxon>
        <taxon>Chlamydiota</taxon>
        <taxon>Chlamydiia</taxon>
        <taxon>environmental samples</taxon>
    </lineage>
</organism>
<dbReference type="HAMAP" id="MF_01326_B">
    <property type="entry name" value="Ribosomal_uL24_B"/>
    <property type="match status" value="1"/>
</dbReference>
<dbReference type="CDD" id="cd06089">
    <property type="entry name" value="KOW_RPL26"/>
    <property type="match status" value="1"/>
</dbReference>
<keyword evidence="3 5" id="KW-0687">Ribonucleoprotein</keyword>
<dbReference type="SUPFAM" id="SSF50104">
    <property type="entry name" value="Translation proteins SH3-like domain"/>
    <property type="match status" value="1"/>
</dbReference>
<evidence type="ECO:0000256" key="2">
    <source>
        <dbReference type="ARBA" id="ARBA00022980"/>
    </source>
</evidence>
<dbReference type="InterPro" id="IPR014722">
    <property type="entry name" value="Rib_uL2_dom2"/>
</dbReference>
<dbReference type="InterPro" id="IPR008991">
    <property type="entry name" value="Translation_prot_SH3-like_sf"/>
</dbReference>
<proteinExistence type="inferred from homology"/>
<evidence type="ECO:0000259" key="7">
    <source>
        <dbReference type="SMART" id="SM00739"/>
    </source>
</evidence>
<evidence type="ECO:0000256" key="6">
    <source>
        <dbReference type="RuleBase" id="RU003477"/>
    </source>
</evidence>
<dbReference type="InterPro" id="IPR041988">
    <property type="entry name" value="Ribosomal_uL24_KOW"/>
</dbReference>
<dbReference type="NCBIfam" id="TIGR01079">
    <property type="entry name" value="rplX_bact"/>
    <property type="match status" value="1"/>
</dbReference>
<dbReference type="Pfam" id="PF00467">
    <property type="entry name" value="KOW"/>
    <property type="match status" value="1"/>
</dbReference>
<dbReference type="EMBL" id="KT006964">
    <property type="protein sequence ID" value="AKQ01376.1"/>
    <property type="molecule type" value="Genomic_DNA"/>
</dbReference>
<dbReference type="InterPro" id="IPR057264">
    <property type="entry name" value="Ribosomal_uL24_C"/>
</dbReference>
<dbReference type="GO" id="GO:0003735">
    <property type="term" value="F:structural constituent of ribosome"/>
    <property type="evidence" value="ECO:0007669"/>
    <property type="project" value="InterPro"/>
</dbReference>
<dbReference type="InterPro" id="IPR005824">
    <property type="entry name" value="KOW"/>
</dbReference>
<gene>
    <name evidence="5 8" type="primary">rplX</name>
</gene>
<accession>A0A0H4T1C7</accession>
<protein>
    <recommendedName>
        <fullName evidence="4 5">Large ribosomal subunit protein uL24</fullName>
    </recommendedName>
</protein>